<keyword evidence="1" id="KW-1133">Transmembrane helix</keyword>
<feature type="transmembrane region" description="Helical" evidence="1">
    <location>
        <begin position="15"/>
        <end position="33"/>
    </location>
</feature>
<sequence length="129" mass="14122">MKNELLKQYNKTKQIKLVIAIIIDIVGFSSAFIPVAGGIGDMIWGPISGLLIGILFPKHKIVALGGVVEEILPFTDIIPTACIAWTLTYIKDSKKTLTEFLIDKVGEEQLVMEILDKHSHSSGSRSLST</sequence>
<reference evidence="2 3" key="1">
    <citation type="submission" date="2021-06" db="EMBL/GenBank/DDBJ databases">
        <title>Clostridia strains as spoilage organisms.</title>
        <authorList>
            <person name="Wambui J."/>
            <person name="Stephan R."/>
            <person name="Stevens M.J.A."/>
        </authorList>
    </citation>
    <scope>NUCLEOTIDE SEQUENCE [LARGE SCALE GENOMIC DNA]</scope>
    <source>
        <strain evidence="2 3">DSM 14204</strain>
    </source>
</reference>
<accession>A0ABS6BX92</accession>
<keyword evidence="3" id="KW-1185">Reference proteome</keyword>
<evidence type="ECO:0000313" key="3">
    <source>
        <dbReference type="Proteomes" id="UP000776252"/>
    </source>
</evidence>
<keyword evidence="1" id="KW-0472">Membrane</keyword>
<organism evidence="2 3">
    <name type="scientific">Clostridium frigoris</name>
    <dbReference type="NCBI Taxonomy" id="205327"/>
    <lineage>
        <taxon>Bacteria</taxon>
        <taxon>Bacillati</taxon>
        <taxon>Bacillota</taxon>
        <taxon>Clostridia</taxon>
        <taxon>Eubacteriales</taxon>
        <taxon>Clostridiaceae</taxon>
        <taxon>Clostridium</taxon>
    </lineage>
</organism>
<proteinExistence type="predicted"/>
<comment type="caution">
    <text evidence="2">The sequence shown here is derived from an EMBL/GenBank/DDBJ whole genome shotgun (WGS) entry which is preliminary data.</text>
</comment>
<dbReference type="EMBL" id="JAHLDV010000053">
    <property type="protein sequence ID" value="MBU3161220.1"/>
    <property type="molecule type" value="Genomic_DNA"/>
</dbReference>
<keyword evidence="1" id="KW-0812">Transmembrane</keyword>
<name>A0ABS6BX92_9CLOT</name>
<dbReference type="RefSeq" id="WP_216150981.1">
    <property type="nucleotide sequence ID" value="NZ_JAHLDV010000053.1"/>
</dbReference>
<evidence type="ECO:0000256" key="1">
    <source>
        <dbReference type="SAM" id="Phobius"/>
    </source>
</evidence>
<evidence type="ECO:0000313" key="2">
    <source>
        <dbReference type="EMBL" id="MBU3161220.1"/>
    </source>
</evidence>
<dbReference type="Proteomes" id="UP000776252">
    <property type="component" value="Unassembled WGS sequence"/>
</dbReference>
<protein>
    <submittedName>
        <fullName evidence="2">Uncharacterized protein</fullName>
    </submittedName>
</protein>
<gene>
    <name evidence="2" type="ORF">KPL37_15985</name>
</gene>